<name>A0AAW2YI50_9EUKA</name>
<dbReference type="EMBL" id="JAOPGA020000144">
    <property type="protein sequence ID" value="KAL0477131.1"/>
    <property type="molecule type" value="Genomic_DNA"/>
</dbReference>
<reference evidence="3 4" key="1">
    <citation type="submission" date="2024-03" db="EMBL/GenBank/DDBJ databases">
        <title>The Acrasis kona genome and developmental transcriptomes reveal deep origins of eukaryotic multicellular pathways.</title>
        <authorList>
            <person name="Sheikh S."/>
            <person name="Fu C.-J."/>
            <person name="Brown M.W."/>
            <person name="Baldauf S.L."/>
        </authorList>
    </citation>
    <scope>NUCLEOTIDE SEQUENCE [LARGE SCALE GENOMIC DNA]</scope>
    <source>
        <strain evidence="3 4">ATCC MYA-3509</strain>
    </source>
</reference>
<feature type="domain" description="Glycosyltransferase 2-like" evidence="2">
    <location>
        <begin position="103"/>
        <end position="159"/>
    </location>
</feature>
<evidence type="ECO:0000256" key="1">
    <source>
        <dbReference type="SAM" id="Phobius"/>
    </source>
</evidence>
<gene>
    <name evidence="3" type="ORF">AKO1_005912</name>
</gene>
<dbReference type="Proteomes" id="UP001431209">
    <property type="component" value="Unassembled WGS sequence"/>
</dbReference>
<dbReference type="AlphaFoldDB" id="A0AAW2YI50"/>
<dbReference type="SUPFAM" id="SSF53448">
    <property type="entry name" value="Nucleotide-diphospho-sugar transferases"/>
    <property type="match status" value="1"/>
</dbReference>
<proteinExistence type="predicted"/>
<keyword evidence="1" id="KW-0812">Transmembrane</keyword>
<dbReference type="CDD" id="cd00761">
    <property type="entry name" value="Glyco_tranf_GTA_type"/>
    <property type="match status" value="1"/>
</dbReference>
<dbReference type="Pfam" id="PF00535">
    <property type="entry name" value="Glycos_transf_2"/>
    <property type="match status" value="1"/>
</dbReference>
<dbReference type="InterPro" id="IPR029044">
    <property type="entry name" value="Nucleotide-diphossugar_trans"/>
</dbReference>
<sequence length="159" mass="18284">MAKITKNIRTAYTFALCGIFFCYIIIISKLPHHIEEAKTSHDLYILDNKYTNVLPVLSMEDTSYDNYPSSKYRVAPNMSKLQNIRAQTLISIITTHSIVADNIFQETIYSVMNQTFQQYEWIIINDGSEQSNAIQPYLLDNRVSYHTISKTGLPAARNH</sequence>
<keyword evidence="1" id="KW-0472">Membrane</keyword>
<evidence type="ECO:0000259" key="2">
    <source>
        <dbReference type="Pfam" id="PF00535"/>
    </source>
</evidence>
<feature type="transmembrane region" description="Helical" evidence="1">
    <location>
        <begin position="12"/>
        <end position="30"/>
    </location>
</feature>
<protein>
    <recommendedName>
        <fullName evidence="2">Glycosyltransferase 2-like domain-containing protein</fullName>
    </recommendedName>
</protein>
<comment type="caution">
    <text evidence="3">The sequence shown here is derived from an EMBL/GenBank/DDBJ whole genome shotgun (WGS) entry which is preliminary data.</text>
</comment>
<accession>A0AAW2YI50</accession>
<keyword evidence="1" id="KW-1133">Transmembrane helix</keyword>
<evidence type="ECO:0000313" key="4">
    <source>
        <dbReference type="Proteomes" id="UP001431209"/>
    </source>
</evidence>
<organism evidence="3 4">
    <name type="scientific">Acrasis kona</name>
    <dbReference type="NCBI Taxonomy" id="1008807"/>
    <lineage>
        <taxon>Eukaryota</taxon>
        <taxon>Discoba</taxon>
        <taxon>Heterolobosea</taxon>
        <taxon>Tetramitia</taxon>
        <taxon>Eutetramitia</taxon>
        <taxon>Acrasidae</taxon>
        <taxon>Acrasis</taxon>
    </lineage>
</organism>
<evidence type="ECO:0000313" key="3">
    <source>
        <dbReference type="EMBL" id="KAL0477131.1"/>
    </source>
</evidence>
<dbReference type="Gene3D" id="3.90.550.10">
    <property type="entry name" value="Spore Coat Polysaccharide Biosynthesis Protein SpsA, Chain A"/>
    <property type="match status" value="1"/>
</dbReference>
<dbReference type="InterPro" id="IPR001173">
    <property type="entry name" value="Glyco_trans_2-like"/>
</dbReference>
<feature type="non-terminal residue" evidence="3">
    <location>
        <position position="159"/>
    </location>
</feature>
<keyword evidence="4" id="KW-1185">Reference proteome</keyword>